<evidence type="ECO:0000256" key="2">
    <source>
        <dbReference type="ARBA" id="ARBA00022448"/>
    </source>
</evidence>
<keyword evidence="12" id="KW-0175">Coiled coil</keyword>
<evidence type="ECO:0000256" key="10">
    <source>
        <dbReference type="ARBA" id="ARBA00025198"/>
    </source>
</evidence>
<keyword evidence="5 11" id="KW-0375">Hydrogen ion transport</keyword>
<evidence type="ECO:0000256" key="1">
    <source>
        <dbReference type="ARBA" id="ARBA00004167"/>
    </source>
</evidence>
<evidence type="ECO:0000256" key="5">
    <source>
        <dbReference type="ARBA" id="ARBA00022781"/>
    </source>
</evidence>
<dbReference type="Pfam" id="PF00430">
    <property type="entry name" value="ATP-synt_B"/>
    <property type="match status" value="1"/>
</dbReference>
<keyword evidence="2 11" id="KW-0813">Transport</keyword>
<keyword evidence="3 11" id="KW-0138">CF(0)</keyword>
<dbReference type="EMBL" id="KT946603">
    <property type="protein sequence ID" value="ANJ70841.1"/>
    <property type="molecule type" value="Genomic_DNA"/>
</dbReference>
<feature type="transmembrane region" description="Helical" evidence="13">
    <location>
        <begin position="7"/>
        <end position="27"/>
    </location>
</feature>
<keyword evidence="6 13" id="KW-1133">Transmembrane helix</keyword>
<keyword evidence="14" id="KW-0150">Chloroplast</keyword>
<comment type="similarity">
    <text evidence="11">Belongs to the ATPase B chain family.</text>
</comment>
<evidence type="ECO:0000313" key="14">
    <source>
        <dbReference type="EMBL" id="ANJ70841.1"/>
    </source>
</evidence>
<evidence type="ECO:0000256" key="9">
    <source>
        <dbReference type="ARBA" id="ARBA00023310"/>
    </source>
</evidence>
<evidence type="ECO:0000256" key="8">
    <source>
        <dbReference type="ARBA" id="ARBA00023136"/>
    </source>
</evidence>
<comment type="function">
    <text evidence="10">F(1)F(0) ATP synthase produces ATP from ADP in the presence of a proton or sodium gradient. F-type ATPases consist of two structural domains, F(1) containing the extramembraneous catalytic core and F(0) containing the membrane proton channel, linked together by a central stalk and a peripheral stalk. During catalysis, ATP synthesis in the catalytic domain of F(1) is coupled via a rotary mechanism of the central stalk subunits to proton translocation.</text>
</comment>
<reference evidence="14" key="1">
    <citation type="journal article" date="2019" name="Mol. Phylogenet. Evol.">
        <title>Reassessment of the classification of bryopsidales (chlorophyta) based on chloroplast phylogenomic analyses.</title>
        <authorList>
            <person name="Cremen M.C."/>
            <person name="Leliaert F."/>
            <person name="West J."/>
            <person name="Lam D.W."/>
            <person name="Shimada S."/>
            <person name="Lopez-Bautista J.M."/>
            <person name="Verbruggen H."/>
        </authorList>
    </citation>
    <scope>NUCLEOTIDE SEQUENCE</scope>
</reference>
<comment type="subcellular location">
    <subcellularLocation>
        <location evidence="1">Membrane</location>
        <topology evidence="1">Single-pass membrane protein</topology>
    </subcellularLocation>
</comment>
<dbReference type="CDD" id="cd06503">
    <property type="entry name" value="ATP-synt_Fo_b"/>
    <property type="match status" value="1"/>
</dbReference>
<proteinExistence type="inferred from homology"/>
<evidence type="ECO:0000256" key="13">
    <source>
        <dbReference type="SAM" id="Phobius"/>
    </source>
</evidence>
<accession>A0A1I9LKI0</accession>
<feature type="coiled-coil region" evidence="12">
    <location>
        <begin position="31"/>
        <end position="65"/>
    </location>
</feature>
<gene>
    <name evidence="14" type="primary">atpF</name>
</gene>
<evidence type="ECO:0000256" key="4">
    <source>
        <dbReference type="ARBA" id="ARBA00022692"/>
    </source>
</evidence>
<dbReference type="GO" id="GO:0045259">
    <property type="term" value="C:proton-transporting ATP synthase complex"/>
    <property type="evidence" value="ECO:0007669"/>
    <property type="project" value="UniProtKB-KW"/>
</dbReference>
<keyword evidence="7 11" id="KW-0406">Ion transport</keyword>
<evidence type="ECO:0000256" key="11">
    <source>
        <dbReference type="RuleBase" id="RU003848"/>
    </source>
</evidence>
<dbReference type="InterPro" id="IPR002146">
    <property type="entry name" value="ATP_synth_b/b'su_bac/chlpt"/>
</dbReference>
<organism evidence="14">
    <name type="scientific">Codium simulans</name>
    <dbReference type="NCBI Taxonomy" id="589376"/>
    <lineage>
        <taxon>Eukaryota</taxon>
        <taxon>Viridiplantae</taxon>
        <taxon>Chlorophyta</taxon>
        <taxon>core chlorophytes</taxon>
        <taxon>Ulvophyceae</taxon>
        <taxon>TCBD clade</taxon>
        <taxon>Bryopsidales</taxon>
        <taxon>Bryopsidineae</taxon>
        <taxon>Codiaceae</taxon>
        <taxon>Codium</taxon>
    </lineage>
</organism>
<keyword evidence="14" id="KW-0934">Plastid</keyword>
<dbReference type="GO" id="GO:0015986">
    <property type="term" value="P:proton motive force-driven ATP synthesis"/>
    <property type="evidence" value="ECO:0007669"/>
    <property type="project" value="InterPro"/>
</dbReference>
<dbReference type="PANTHER" id="PTHR34264:SF3">
    <property type="entry name" value="ATP SYNTHASE SUBUNIT B, CHLOROPLASTIC"/>
    <property type="match status" value="1"/>
</dbReference>
<dbReference type="PANTHER" id="PTHR34264">
    <property type="entry name" value="ATP SYNTHASE SUBUNIT B, CHLOROPLASTIC"/>
    <property type="match status" value="1"/>
</dbReference>
<geneLocation type="chloroplast" evidence="14"/>
<protein>
    <submittedName>
        <fullName evidence="14">ATP synthase subunit b</fullName>
    </submittedName>
</protein>
<name>A0A1I9LKI0_9CHLO</name>
<keyword evidence="8 13" id="KW-0472">Membrane</keyword>
<dbReference type="GO" id="GO:0015078">
    <property type="term" value="F:proton transmembrane transporter activity"/>
    <property type="evidence" value="ECO:0007669"/>
    <property type="project" value="InterPro"/>
</dbReference>
<dbReference type="RefSeq" id="YP_009326902.1">
    <property type="nucleotide sequence ID" value="NC_032043.1"/>
</dbReference>
<evidence type="ECO:0000256" key="6">
    <source>
        <dbReference type="ARBA" id="ARBA00022989"/>
    </source>
</evidence>
<evidence type="ECO:0000256" key="3">
    <source>
        <dbReference type="ARBA" id="ARBA00022547"/>
    </source>
</evidence>
<dbReference type="GeneID" id="30512014"/>
<keyword evidence="9" id="KW-0066">ATP synthesis</keyword>
<evidence type="ECO:0000256" key="12">
    <source>
        <dbReference type="SAM" id="Coils"/>
    </source>
</evidence>
<keyword evidence="4 11" id="KW-0812">Transmembrane</keyword>
<dbReference type="AlphaFoldDB" id="A0A1I9LKI0"/>
<sequence length="155" mass="18689">MVFKIRFLNIVLTIIIYFVGDTLQSILQNRKQTILLNIQEAENREQEAKRNLLFAKEAFRKAQQKVVTIQQNRVQTIQQDDYNIKQNTQQQIDKLYQVKQEIILLQRQKLVKEILKHIIDATFENVYQKLEKNYTLEFQKEVLDAYITFFCNYQI</sequence>
<evidence type="ECO:0000256" key="7">
    <source>
        <dbReference type="ARBA" id="ARBA00023065"/>
    </source>
</evidence>